<keyword evidence="1" id="KW-0472">Membrane</keyword>
<dbReference type="PANTHER" id="PTHR21666">
    <property type="entry name" value="PEPTIDASE-RELATED"/>
    <property type="match status" value="1"/>
</dbReference>
<evidence type="ECO:0000259" key="2">
    <source>
        <dbReference type="Pfam" id="PF01551"/>
    </source>
</evidence>
<evidence type="ECO:0000256" key="1">
    <source>
        <dbReference type="SAM" id="Phobius"/>
    </source>
</evidence>
<organism evidence="3 4">
    <name type="scientific">Candidatus Berkelbacteria bacterium CG10_big_fil_rev_8_21_14_0_10_41_12</name>
    <dbReference type="NCBI Taxonomy" id="1974513"/>
    <lineage>
        <taxon>Bacteria</taxon>
        <taxon>Candidatus Berkelbacteria</taxon>
    </lineage>
</organism>
<dbReference type="InterPro" id="IPR011055">
    <property type="entry name" value="Dup_hybrid_motif"/>
</dbReference>
<evidence type="ECO:0000313" key="3">
    <source>
        <dbReference type="EMBL" id="PIT97321.1"/>
    </source>
</evidence>
<dbReference type="PANTHER" id="PTHR21666:SF290">
    <property type="entry name" value="PEPTIDASE M23 DOMAIN PROTEIN"/>
    <property type="match status" value="1"/>
</dbReference>
<gene>
    <name evidence="3" type="ORF">COT77_02020</name>
</gene>
<dbReference type="SUPFAM" id="SSF51261">
    <property type="entry name" value="Duplicated hybrid motif"/>
    <property type="match status" value="1"/>
</dbReference>
<evidence type="ECO:0000313" key="4">
    <source>
        <dbReference type="Proteomes" id="UP000228596"/>
    </source>
</evidence>
<sequence>MPKNRRIFFIFIAILIIVVFILLFYFLRQKSRQNTNGAIVSSPSPTTTITPTVTPTATNQSGQFTYPINEFTTRITKKLFGIYITPQNSPIQPERFTGYHTGVDIEYQDVTTDVPVYAFTDGEVVASQTVLGYGGVFIIKFTWNGKEHTALYGHIRPSSLPALGHVNKRDKIAVLGTGYGSETDGERRHLHFAILSDARIDYRGYAQTQSELSSWIDPLTLYNP</sequence>
<dbReference type="Proteomes" id="UP000228596">
    <property type="component" value="Unassembled WGS sequence"/>
</dbReference>
<keyword evidence="1" id="KW-0812">Transmembrane</keyword>
<feature type="domain" description="M23ase beta-sheet core" evidence="2">
    <location>
        <begin position="99"/>
        <end position="196"/>
    </location>
</feature>
<proteinExistence type="predicted"/>
<accession>A0A2M6WX43</accession>
<protein>
    <recommendedName>
        <fullName evidence="2">M23ase beta-sheet core domain-containing protein</fullName>
    </recommendedName>
</protein>
<dbReference type="InterPro" id="IPR016047">
    <property type="entry name" value="M23ase_b-sheet_dom"/>
</dbReference>
<dbReference type="Gene3D" id="2.70.70.10">
    <property type="entry name" value="Glucose Permease (Domain IIA)"/>
    <property type="match status" value="1"/>
</dbReference>
<keyword evidence="1" id="KW-1133">Transmembrane helix</keyword>
<dbReference type="Pfam" id="PF01551">
    <property type="entry name" value="Peptidase_M23"/>
    <property type="match status" value="1"/>
</dbReference>
<feature type="transmembrane region" description="Helical" evidence="1">
    <location>
        <begin position="7"/>
        <end position="27"/>
    </location>
</feature>
<dbReference type="GO" id="GO:0004222">
    <property type="term" value="F:metalloendopeptidase activity"/>
    <property type="evidence" value="ECO:0007669"/>
    <property type="project" value="TreeGrafter"/>
</dbReference>
<comment type="caution">
    <text evidence="3">The sequence shown here is derived from an EMBL/GenBank/DDBJ whole genome shotgun (WGS) entry which is preliminary data.</text>
</comment>
<dbReference type="InterPro" id="IPR050570">
    <property type="entry name" value="Cell_wall_metabolism_enzyme"/>
</dbReference>
<name>A0A2M6WX43_9BACT</name>
<reference evidence="4" key="1">
    <citation type="submission" date="2017-09" db="EMBL/GenBank/DDBJ databases">
        <title>Depth-based differentiation of microbial function through sediment-hosted aquifers and enrichment of novel symbionts in the deep terrestrial subsurface.</title>
        <authorList>
            <person name="Probst A.J."/>
            <person name="Ladd B."/>
            <person name="Jarett J.K."/>
            <person name="Geller-Mcgrath D.E."/>
            <person name="Sieber C.M.K."/>
            <person name="Emerson J.B."/>
            <person name="Anantharaman K."/>
            <person name="Thomas B.C."/>
            <person name="Malmstrom R."/>
            <person name="Stieglmeier M."/>
            <person name="Klingl A."/>
            <person name="Woyke T."/>
            <person name="Ryan C.M."/>
            <person name="Banfield J.F."/>
        </authorList>
    </citation>
    <scope>NUCLEOTIDE SEQUENCE [LARGE SCALE GENOMIC DNA]</scope>
</reference>
<dbReference type="CDD" id="cd12797">
    <property type="entry name" value="M23_peptidase"/>
    <property type="match status" value="1"/>
</dbReference>
<dbReference type="EMBL" id="PEZV01000019">
    <property type="protein sequence ID" value="PIT97321.1"/>
    <property type="molecule type" value="Genomic_DNA"/>
</dbReference>
<dbReference type="AlphaFoldDB" id="A0A2M6WX43"/>